<dbReference type="GO" id="GO:0003677">
    <property type="term" value="F:DNA binding"/>
    <property type="evidence" value="ECO:0007669"/>
    <property type="project" value="InterPro"/>
</dbReference>
<reference evidence="2 3" key="1">
    <citation type="submission" date="2023-07" db="EMBL/GenBank/DDBJ databases">
        <title>Sequencing the genomes of 1000 actinobacteria strains.</title>
        <authorList>
            <person name="Klenk H.-P."/>
        </authorList>
    </citation>
    <scope>NUCLEOTIDE SEQUENCE [LARGE SCALE GENOMIC DNA]</scope>
    <source>
        <strain evidence="2 3">DSM 44709</strain>
    </source>
</reference>
<dbReference type="AlphaFoldDB" id="A0AAE3W4F2"/>
<dbReference type="PROSITE" id="PS50943">
    <property type="entry name" value="HTH_CROC1"/>
    <property type="match status" value="1"/>
</dbReference>
<proteinExistence type="predicted"/>
<protein>
    <submittedName>
        <fullName evidence="2">Transcriptional regulator with XRE-family HTH domain</fullName>
    </submittedName>
</protein>
<evidence type="ECO:0000313" key="2">
    <source>
        <dbReference type="EMBL" id="MDQ0369117.1"/>
    </source>
</evidence>
<dbReference type="Gene3D" id="1.10.260.40">
    <property type="entry name" value="lambda repressor-like DNA-binding domains"/>
    <property type="match status" value="1"/>
</dbReference>
<evidence type="ECO:0000313" key="3">
    <source>
        <dbReference type="Proteomes" id="UP001240236"/>
    </source>
</evidence>
<evidence type="ECO:0000259" key="1">
    <source>
        <dbReference type="PROSITE" id="PS50943"/>
    </source>
</evidence>
<dbReference type="InterPro" id="IPR001387">
    <property type="entry name" value="Cro/C1-type_HTH"/>
</dbReference>
<comment type="caution">
    <text evidence="2">The sequence shown here is derived from an EMBL/GenBank/DDBJ whole genome shotgun (WGS) entry which is preliminary data.</text>
</comment>
<dbReference type="EMBL" id="JAUSUZ010000001">
    <property type="protein sequence ID" value="MDQ0369117.1"/>
    <property type="molecule type" value="Genomic_DNA"/>
</dbReference>
<name>A0AAE3W4F2_9ACTN</name>
<accession>A0AAE3W4F2</accession>
<sequence>MVMRQQLASMLREARHAAGMTIDQVAAHLLCSPAKISRMETGKRPASQRDVRDLCDHYSVDTEKREQMMALAQDGRRRSWWDEYELPRGYSNLIGMEAAASSMRDFKSSTVNGLLQTEEYAREVISSYFLPANPALIDQLVAVRMERQQAVLRRDPLPDMHFVLDEAALRRVVGGPVVMEEQLGRLLAITDELSSATIQVLSLRHGAHAAMDTTFTVLDFPPGTPLKPVVHVEDVFGDMKLERQEDVDNARQVFQRAADAALPPGESRELLEEIRAQYEREQPPER</sequence>
<dbReference type="InterPro" id="IPR010982">
    <property type="entry name" value="Lambda_DNA-bd_dom_sf"/>
</dbReference>
<dbReference type="Pfam" id="PF13560">
    <property type="entry name" value="HTH_31"/>
    <property type="match status" value="1"/>
</dbReference>
<dbReference type="SMART" id="SM00530">
    <property type="entry name" value="HTH_XRE"/>
    <property type="match status" value="1"/>
</dbReference>
<keyword evidence="3" id="KW-1185">Reference proteome</keyword>
<dbReference type="SUPFAM" id="SSF47413">
    <property type="entry name" value="lambda repressor-like DNA-binding domains"/>
    <property type="match status" value="1"/>
</dbReference>
<dbReference type="CDD" id="cd00093">
    <property type="entry name" value="HTH_XRE"/>
    <property type="match status" value="1"/>
</dbReference>
<dbReference type="Proteomes" id="UP001240236">
    <property type="component" value="Unassembled WGS sequence"/>
</dbReference>
<gene>
    <name evidence="2" type="ORF">J2S42_005786</name>
</gene>
<organism evidence="2 3">
    <name type="scientific">Catenuloplanes indicus</name>
    <dbReference type="NCBI Taxonomy" id="137267"/>
    <lineage>
        <taxon>Bacteria</taxon>
        <taxon>Bacillati</taxon>
        <taxon>Actinomycetota</taxon>
        <taxon>Actinomycetes</taxon>
        <taxon>Micromonosporales</taxon>
        <taxon>Micromonosporaceae</taxon>
        <taxon>Catenuloplanes</taxon>
    </lineage>
</organism>
<dbReference type="Pfam" id="PF19054">
    <property type="entry name" value="DUF5753"/>
    <property type="match status" value="1"/>
</dbReference>
<dbReference type="InterPro" id="IPR043917">
    <property type="entry name" value="DUF5753"/>
</dbReference>
<feature type="domain" description="HTH cro/C1-type" evidence="1">
    <location>
        <begin position="11"/>
        <end position="65"/>
    </location>
</feature>